<evidence type="ECO:0000313" key="2">
    <source>
        <dbReference type="EMBL" id="PPT92715.1"/>
    </source>
</evidence>
<keyword evidence="1" id="KW-0812">Transmembrane</keyword>
<accession>A0A2S6ZKE5</accession>
<keyword evidence="1" id="KW-0472">Membrane</keyword>
<proteinExistence type="predicted"/>
<evidence type="ECO:0000313" key="3">
    <source>
        <dbReference type="Proteomes" id="UP000239898"/>
    </source>
</evidence>
<organism evidence="2 3">
    <name type="scientific">Xanthomonas theicola</name>
    <dbReference type="NCBI Taxonomy" id="56464"/>
    <lineage>
        <taxon>Bacteria</taxon>
        <taxon>Pseudomonadati</taxon>
        <taxon>Pseudomonadota</taxon>
        <taxon>Gammaproteobacteria</taxon>
        <taxon>Lysobacterales</taxon>
        <taxon>Lysobacteraceae</taxon>
        <taxon>Xanthomonas</taxon>
    </lineage>
</organism>
<protein>
    <submittedName>
        <fullName evidence="2">Uncharacterized protein</fullName>
    </submittedName>
</protein>
<feature type="transmembrane region" description="Helical" evidence="1">
    <location>
        <begin position="105"/>
        <end position="128"/>
    </location>
</feature>
<reference evidence="2 3" key="1">
    <citation type="submission" date="2016-08" db="EMBL/GenBank/DDBJ databases">
        <title>Evolution of the type three secretion system and type three effector repertoires in Xanthomonas.</title>
        <authorList>
            <person name="Merda D."/>
            <person name="Briand M."/>
            <person name="Bosis E."/>
            <person name="Rousseau C."/>
            <person name="Portier P."/>
            <person name="Jacques M.-A."/>
            <person name="Fischer-Le Saux M."/>
        </authorList>
    </citation>
    <scope>NUCLEOTIDE SEQUENCE [LARGE SCALE GENOMIC DNA]</scope>
    <source>
        <strain evidence="2 3">CFBP 4691</strain>
    </source>
</reference>
<comment type="caution">
    <text evidence="2">The sequence shown here is derived from an EMBL/GenBank/DDBJ whole genome shotgun (WGS) entry which is preliminary data.</text>
</comment>
<feature type="transmembrane region" description="Helical" evidence="1">
    <location>
        <begin position="24"/>
        <end position="48"/>
    </location>
</feature>
<sequence length="147" mass="15324">MSLPPPLPVPGVVHADTLRAESELGALATLYAVLAGLQGLMLLVGGFLACGVHREVQLNVVGQSPDQAQAGVVAIVPLSALLAFGLVSLVLEVPTARALRQRRRLCLRNLTAAVTCLGFPLGTAMGMWTPPVPQRPASVALFRTSGR</sequence>
<keyword evidence="3" id="KW-1185">Reference proteome</keyword>
<dbReference type="OrthoDB" id="6009090at2"/>
<dbReference type="RefSeq" id="WP_128418987.1">
    <property type="nucleotide sequence ID" value="NZ_CP049017.1"/>
</dbReference>
<keyword evidence="1" id="KW-1133">Transmembrane helix</keyword>
<name>A0A2S6ZKE5_9XANT</name>
<feature type="transmembrane region" description="Helical" evidence="1">
    <location>
        <begin position="68"/>
        <end position="93"/>
    </location>
</feature>
<gene>
    <name evidence="2" type="ORF">XthCFBP4691_02595</name>
</gene>
<dbReference type="Proteomes" id="UP000239898">
    <property type="component" value="Unassembled WGS sequence"/>
</dbReference>
<dbReference type="EMBL" id="MIGX01000006">
    <property type="protein sequence ID" value="PPT92715.1"/>
    <property type="molecule type" value="Genomic_DNA"/>
</dbReference>
<dbReference type="AlphaFoldDB" id="A0A2S6ZKE5"/>
<evidence type="ECO:0000256" key="1">
    <source>
        <dbReference type="SAM" id="Phobius"/>
    </source>
</evidence>